<dbReference type="EMBL" id="AWWV01000458">
    <property type="protein sequence ID" value="OMP12078.1"/>
    <property type="molecule type" value="Genomic_DNA"/>
</dbReference>
<evidence type="ECO:0000313" key="2">
    <source>
        <dbReference type="EMBL" id="OMP12078.1"/>
    </source>
</evidence>
<feature type="compositionally biased region" description="Basic and acidic residues" evidence="1">
    <location>
        <begin position="22"/>
        <end position="37"/>
    </location>
</feature>
<dbReference type="Proteomes" id="UP000188268">
    <property type="component" value="Unassembled WGS sequence"/>
</dbReference>
<feature type="non-terminal residue" evidence="2">
    <location>
        <position position="1"/>
    </location>
</feature>
<sequence>GVEERRSTTFGAPGSGSGSRRWRSERGDFQQPREKAD</sequence>
<protein>
    <submittedName>
        <fullName evidence="2">Uncharacterized protein</fullName>
    </submittedName>
</protein>
<dbReference type="AlphaFoldDB" id="A0A1R3KYG6"/>
<comment type="caution">
    <text evidence="2">The sequence shown here is derived from an EMBL/GenBank/DDBJ whole genome shotgun (WGS) entry which is preliminary data.</text>
</comment>
<dbReference type="Gramene" id="OMP12078">
    <property type="protein sequence ID" value="OMP12078"/>
    <property type="gene ID" value="CCACVL1_00140"/>
</dbReference>
<keyword evidence="3" id="KW-1185">Reference proteome</keyword>
<organism evidence="2 3">
    <name type="scientific">Corchorus capsularis</name>
    <name type="common">Jute</name>
    <dbReference type="NCBI Taxonomy" id="210143"/>
    <lineage>
        <taxon>Eukaryota</taxon>
        <taxon>Viridiplantae</taxon>
        <taxon>Streptophyta</taxon>
        <taxon>Embryophyta</taxon>
        <taxon>Tracheophyta</taxon>
        <taxon>Spermatophyta</taxon>
        <taxon>Magnoliopsida</taxon>
        <taxon>eudicotyledons</taxon>
        <taxon>Gunneridae</taxon>
        <taxon>Pentapetalae</taxon>
        <taxon>rosids</taxon>
        <taxon>malvids</taxon>
        <taxon>Malvales</taxon>
        <taxon>Malvaceae</taxon>
        <taxon>Grewioideae</taxon>
        <taxon>Apeibeae</taxon>
        <taxon>Corchorus</taxon>
    </lineage>
</organism>
<evidence type="ECO:0000313" key="3">
    <source>
        <dbReference type="Proteomes" id="UP000188268"/>
    </source>
</evidence>
<proteinExistence type="predicted"/>
<gene>
    <name evidence="2" type="ORF">CCACVL1_00140</name>
</gene>
<accession>A0A1R3KYG6</accession>
<evidence type="ECO:0000256" key="1">
    <source>
        <dbReference type="SAM" id="MobiDB-lite"/>
    </source>
</evidence>
<feature type="region of interest" description="Disordered" evidence="1">
    <location>
        <begin position="1"/>
        <end position="37"/>
    </location>
</feature>
<reference evidence="2 3" key="1">
    <citation type="submission" date="2013-09" db="EMBL/GenBank/DDBJ databases">
        <title>Corchorus capsularis genome sequencing.</title>
        <authorList>
            <person name="Alam M."/>
            <person name="Haque M.S."/>
            <person name="Islam M.S."/>
            <person name="Emdad E.M."/>
            <person name="Islam M.M."/>
            <person name="Ahmed B."/>
            <person name="Halim A."/>
            <person name="Hossen Q.M.M."/>
            <person name="Hossain M.Z."/>
            <person name="Ahmed R."/>
            <person name="Khan M.M."/>
            <person name="Islam R."/>
            <person name="Rashid M.M."/>
            <person name="Khan S.A."/>
            <person name="Rahman M.S."/>
            <person name="Alam M."/>
        </authorList>
    </citation>
    <scope>NUCLEOTIDE SEQUENCE [LARGE SCALE GENOMIC DNA]</scope>
    <source>
        <strain evidence="3">cv. CVL-1</strain>
        <tissue evidence="2">Whole seedling</tissue>
    </source>
</reference>
<name>A0A1R3KYG6_COCAP</name>